<dbReference type="SMART" id="SM01130">
    <property type="entry name" value="DHDPS"/>
    <property type="match status" value="1"/>
</dbReference>
<evidence type="ECO:0000256" key="1">
    <source>
        <dbReference type="ARBA" id="ARBA00003294"/>
    </source>
</evidence>
<dbReference type="GO" id="GO:0008840">
    <property type="term" value="F:4-hydroxy-tetrahydrodipicolinate synthase activity"/>
    <property type="evidence" value="ECO:0007669"/>
    <property type="project" value="UniProtKB-UniRule"/>
</dbReference>
<evidence type="ECO:0000256" key="12">
    <source>
        <dbReference type="HAMAP-Rule" id="MF_00418"/>
    </source>
</evidence>
<keyword evidence="6 12" id="KW-0028">Amino-acid biosynthesis</keyword>
<evidence type="ECO:0000256" key="10">
    <source>
        <dbReference type="ARBA" id="ARBA00023270"/>
    </source>
</evidence>
<comment type="function">
    <text evidence="1 12">Catalyzes the condensation of (S)-aspartate-beta-semialdehyde [(S)-ASA] and pyruvate to 4-hydroxy-tetrahydrodipicolinate (HTPA).</text>
</comment>
<evidence type="ECO:0000256" key="8">
    <source>
        <dbReference type="ARBA" id="ARBA00023154"/>
    </source>
</evidence>
<dbReference type="InterPro" id="IPR002220">
    <property type="entry name" value="DapA-like"/>
</dbReference>
<dbReference type="GO" id="GO:0019877">
    <property type="term" value="P:diaminopimelate biosynthetic process"/>
    <property type="evidence" value="ECO:0007669"/>
    <property type="project" value="UniProtKB-UniRule"/>
</dbReference>
<comment type="caution">
    <text evidence="13">The sequence shown here is derived from an EMBL/GenBank/DDBJ whole genome shotgun (WGS) entry which is preliminary data.</text>
</comment>
<evidence type="ECO:0000256" key="7">
    <source>
        <dbReference type="ARBA" id="ARBA00022915"/>
    </source>
</evidence>
<dbReference type="Pfam" id="PF00701">
    <property type="entry name" value="DHDPS"/>
    <property type="match status" value="1"/>
</dbReference>
<evidence type="ECO:0000256" key="3">
    <source>
        <dbReference type="ARBA" id="ARBA00007592"/>
    </source>
</evidence>
<accession>A0AAE4WHA6</accession>
<keyword evidence="5 12" id="KW-0963">Cytoplasm</keyword>
<evidence type="ECO:0000313" key="13">
    <source>
        <dbReference type="EMBL" id="MUZ59012.1"/>
    </source>
</evidence>
<dbReference type="SUPFAM" id="SSF51569">
    <property type="entry name" value="Aldolase"/>
    <property type="match status" value="1"/>
</dbReference>
<evidence type="ECO:0000256" key="9">
    <source>
        <dbReference type="ARBA" id="ARBA00023239"/>
    </source>
</evidence>
<dbReference type="NCBIfam" id="TIGR00674">
    <property type="entry name" value="dapA"/>
    <property type="match status" value="1"/>
</dbReference>
<comment type="caution">
    <text evidence="12">Lacks conserved residue(s) required for the propagation of feature annotation.</text>
</comment>
<organism evidence="13 14">
    <name type="scientific">Agrobacterium vitis</name>
    <name type="common">Rhizobium vitis</name>
    <dbReference type="NCBI Taxonomy" id="373"/>
    <lineage>
        <taxon>Bacteria</taxon>
        <taxon>Pseudomonadati</taxon>
        <taxon>Pseudomonadota</taxon>
        <taxon>Alphaproteobacteria</taxon>
        <taxon>Hyphomicrobiales</taxon>
        <taxon>Rhizobiaceae</taxon>
        <taxon>Rhizobium/Agrobacterium group</taxon>
        <taxon>Agrobacterium</taxon>
    </lineage>
</organism>
<evidence type="ECO:0000313" key="14">
    <source>
        <dbReference type="Proteomes" id="UP000436692"/>
    </source>
</evidence>
<dbReference type="InterPro" id="IPR013785">
    <property type="entry name" value="Aldolase_TIM"/>
</dbReference>
<dbReference type="CDD" id="cd00950">
    <property type="entry name" value="DHDPS"/>
    <property type="match status" value="1"/>
</dbReference>
<evidence type="ECO:0000256" key="6">
    <source>
        <dbReference type="ARBA" id="ARBA00022605"/>
    </source>
</evidence>
<keyword evidence="7 12" id="KW-0220">Diaminopimelate biosynthesis</keyword>
<dbReference type="GO" id="GO:0009089">
    <property type="term" value="P:lysine biosynthetic process via diaminopimelate"/>
    <property type="evidence" value="ECO:0007669"/>
    <property type="project" value="UniProtKB-UniRule"/>
</dbReference>
<evidence type="ECO:0000256" key="2">
    <source>
        <dbReference type="ARBA" id="ARBA00005120"/>
    </source>
</evidence>
<dbReference type="PANTHER" id="PTHR12128">
    <property type="entry name" value="DIHYDRODIPICOLINATE SYNTHASE"/>
    <property type="match status" value="1"/>
</dbReference>
<dbReference type="AlphaFoldDB" id="A0AAE4WHA6"/>
<comment type="subcellular location">
    <subcellularLocation>
        <location evidence="12">Cytoplasm</location>
    </subcellularLocation>
</comment>
<dbReference type="PANTHER" id="PTHR12128:SF66">
    <property type="entry name" value="4-HYDROXY-2-OXOGLUTARATE ALDOLASE, MITOCHONDRIAL"/>
    <property type="match status" value="1"/>
</dbReference>
<dbReference type="Proteomes" id="UP000436692">
    <property type="component" value="Unassembled WGS sequence"/>
</dbReference>
<comment type="catalytic activity">
    <reaction evidence="11 12">
        <text>L-aspartate 4-semialdehyde + pyruvate = (2S,4S)-4-hydroxy-2,3,4,5-tetrahydrodipicolinate + H2O + H(+)</text>
        <dbReference type="Rhea" id="RHEA:34171"/>
        <dbReference type="ChEBI" id="CHEBI:15361"/>
        <dbReference type="ChEBI" id="CHEBI:15377"/>
        <dbReference type="ChEBI" id="CHEBI:15378"/>
        <dbReference type="ChEBI" id="CHEBI:67139"/>
        <dbReference type="ChEBI" id="CHEBI:537519"/>
        <dbReference type="EC" id="4.3.3.7"/>
    </reaction>
</comment>
<feature type="site" description="Part of a proton relay during catalysis" evidence="12">
    <location>
        <position position="166"/>
    </location>
</feature>
<comment type="pathway">
    <text evidence="2 12">Amino-acid biosynthesis; L-lysine biosynthesis via DAP pathway; (S)-tetrahydrodipicolinate from L-aspartate: step 3/4.</text>
</comment>
<name>A0AAE4WHA6_AGRVI</name>
<dbReference type="HAMAP" id="MF_00418">
    <property type="entry name" value="DapA"/>
    <property type="match status" value="1"/>
</dbReference>
<dbReference type="InterPro" id="IPR005263">
    <property type="entry name" value="DapA"/>
</dbReference>
<dbReference type="GO" id="GO:0005829">
    <property type="term" value="C:cytosol"/>
    <property type="evidence" value="ECO:0007669"/>
    <property type="project" value="TreeGrafter"/>
</dbReference>
<evidence type="ECO:0000256" key="4">
    <source>
        <dbReference type="ARBA" id="ARBA00012086"/>
    </source>
</evidence>
<protein>
    <recommendedName>
        <fullName evidence="4 12">4-hydroxy-tetrahydrodipicolinate synthase</fullName>
        <shortName evidence="12">HTPA synthase</shortName>
        <ecNumber evidence="4 12">4.3.3.7</ecNumber>
    </recommendedName>
</protein>
<keyword evidence="8 12" id="KW-0457">Lysine biosynthesis</keyword>
<sequence length="359" mass="38189">MLVMPRCRCARRRARSAVFCHALRPGGGHSFGADRCRPVQSARLTSSIEHLEPFMFMPRRLPDGAYADLVTPFRNGEVDHAGLVSLIDWQIQSGMSGLVVCGENSEAYNLNDDERIAVIRTAVEAANGIVPVLVGTGSNCTRSTLDLTLKAKALGADAALLVTPYYSKPTQKGLFAHFQTVAEAVDFPMVIVNAPARSAVDITPDLAEKLARLSSVIGLVDCTGDIARPAQLSAACRVRMHCYSGHERTALAFALAGGHGAFSLAANIAPRQVAAMHNAFRYGNSAAARMLQDRLLPLFAALELEHPIAAAKLGLSVILGLSPELRLPLTPVGIETELQMRAALTLLGTVSAKTSAKAS</sequence>
<comment type="caution">
    <text evidence="12">Was originally thought to be a dihydrodipicolinate synthase (DHDPS), catalyzing the condensation of (S)-aspartate-beta-semialdehyde [(S)-ASA] and pyruvate to dihydrodipicolinate (DHDP). However, it was shown in E.coli that the product of the enzymatic reaction is not dihydrodipicolinate but in fact (4S)-4-hydroxy-2,3,4,5-tetrahydro-(2S)-dipicolinic acid (HTPA), and that the consecutive dehydration reaction leading to DHDP is not spontaneous but catalyzed by DapB.</text>
</comment>
<dbReference type="EMBL" id="WPHM01000008">
    <property type="protein sequence ID" value="MUZ59012.1"/>
    <property type="molecule type" value="Genomic_DNA"/>
</dbReference>
<keyword evidence="10 12" id="KW-0704">Schiff base</keyword>
<evidence type="ECO:0000256" key="11">
    <source>
        <dbReference type="ARBA" id="ARBA00047836"/>
    </source>
</evidence>
<dbReference type="Gene3D" id="3.20.20.70">
    <property type="entry name" value="Aldolase class I"/>
    <property type="match status" value="1"/>
</dbReference>
<keyword evidence="9 12" id="KW-0456">Lyase</keyword>
<dbReference type="PRINTS" id="PR00146">
    <property type="entry name" value="DHPICSNTHASE"/>
</dbReference>
<evidence type="ECO:0000256" key="5">
    <source>
        <dbReference type="ARBA" id="ARBA00022490"/>
    </source>
</evidence>
<comment type="similarity">
    <text evidence="3 12">Belongs to the DapA family.</text>
</comment>
<comment type="subunit">
    <text evidence="12">Homotetramer; dimer of dimers.</text>
</comment>
<gene>
    <name evidence="12 13" type="primary">dapA</name>
    <name evidence="13" type="ORF">GOZ95_16345</name>
</gene>
<reference evidence="13 14" key="1">
    <citation type="submission" date="2019-12" db="EMBL/GenBank/DDBJ databases">
        <title>Whole-genome sequencing of Allorhizobium vitis.</title>
        <authorList>
            <person name="Gan H.M."/>
            <person name="Szegedi E."/>
            <person name="Burr T."/>
            <person name="Savka M.A."/>
        </authorList>
    </citation>
    <scope>NUCLEOTIDE SEQUENCE [LARGE SCALE GENOMIC DNA]</scope>
    <source>
        <strain evidence="13 14">CG989</strain>
    </source>
</reference>
<dbReference type="EC" id="4.3.3.7" evidence="4 12"/>
<proteinExistence type="inferred from homology"/>